<dbReference type="PRINTS" id="PR00419">
    <property type="entry name" value="ADXRDTASE"/>
</dbReference>
<feature type="domain" description="FAD/NAD(P)-binding" evidence="2">
    <location>
        <begin position="149"/>
        <end position="455"/>
    </location>
</feature>
<feature type="domain" description="Dihydroprymidine dehydrogenase" evidence="3">
    <location>
        <begin position="29"/>
        <end position="134"/>
    </location>
</feature>
<dbReference type="Pfam" id="PF07992">
    <property type="entry name" value="Pyr_redox_2"/>
    <property type="match status" value="1"/>
</dbReference>
<dbReference type="Gene3D" id="3.40.50.720">
    <property type="entry name" value="NAD(P)-binding Rossmann-like Domain"/>
    <property type="match status" value="1"/>
</dbReference>
<dbReference type="eggNOG" id="COG0493">
    <property type="taxonomic scope" value="Bacteria"/>
</dbReference>
<name>C8W9I0_LANP1</name>
<evidence type="ECO:0000256" key="1">
    <source>
        <dbReference type="SAM" id="MobiDB-lite"/>
    </source>
</evidence>
<evidence type="ECO:0000259" key="2">
    <source>
        <dbReference type="Pfam" id="PF07992"/>
    </source>
</evidence>
<dbReference type="PANTHER" id="PTHR42783:SF3">
    <property type="entry name" value="GLUTAMATE SYNTHASE [NADPH] SMALL CHAIN-RELATED"/>
    <property type="match status" value="1"/>
</dbReference>
<evidence type="ECO:0000259" key="3">
    <source>
        <dbReference type="Pfam" id="PF14691"/>
    </source>
</evidence>
<dbReference type="InterPro" id="IPR006004">
    <property type="entry name" value="SudA-like"/>
</dbReference>
<proteinExistence type="predicted"/>
<dbReference type="InterPro" id="IPR036188">
    <property type="entry name" value="FAD/NAD-bd_sf"/>
</dbReference>
<dbReference type="NCBIfam" id="TIGR01316">
    <property type="entry name" value="gltA"/>
    <property type="match status" value="1"/>
</dbReference>
<dbReference type="HOGENOM" id="CLU_000422_3_3_11"/>
<accession>C8W9I0</accession>
<reference evidence="4 5" key="1">
    <citation type="journal article" date="2009" name="Stand. Genomic Sci.">
        <title>Complete genome sequence of Atopobium parvulum type strain (IPP 1246).</title>
        <authorList>
            <person name="Copeland A."/>
            <person name="Sikorski J."/>
            <person name="Lapidus A."/>
            <person name="Nolan M."/>
            <person name="Del Rio T.G."/>
            <person name="Lucas S."/>
            <person name="Chen F."/>
            <person name="Tice H."/>
            <person name="Pitluck S."/>
            <person name="Cheng J.F."/>
            <person name="Pukall R."/>
            <person name="Chertkov O."/>
            <person name="Brettin T."/>
            <person name="Han C."/>
            <person name="Detter J.C."/>
            <person name="Kuske C."/>
            <person name="Bruce D."/>
            <person name="Goodwin L."/>
            <person name="Ivanova N."/>
            <person name="Mavromatis K."/>
            <person name="Mikhailova N."/>
            <person name="Chen A."/>
            <person name="Palaniappan K."/>
            <person name="Chain P."/>
            <person name="Rohde M."/>
            <person name="Goker M."/>
            <person name="Bristow J."/>
            <person name="Eisen J.A."/>
            <person name="Markowitz V."/>
            <person name="Hugenholtz P."/>
            <person name="Kyrpides N.C."/>
            <person name="Klenk H.P."/>
            <person name="Detter J.C."/>
        </authorList>
    </citation>
    <scope>NUCLEOTIDE SEQUENCE [LARGE SCALE GENOMIC DNA]</scope>
    <source>
        <strain evidence="5">ATCC 33793 / DSM 20469 / CCUG 32760 / JCM 10300 / KCTC 3663 / VPI 0546 / 1246</strain>
    </source>
</reference>
<dbReference type="EMBL" id="CP001721">
    <property type="protein sequence ID" value="ACV50768.1"/>
    <property type="molecule type" value="Genomic_DNA"/>
</dbReference>
<organism evidence="4 5">
    <name type="scientific">Lancefieldella parvula (strain ATCC 33793 / DSM 20469 / CCUG 32760 / JCM 10300 / KCTC 3663 / VPI 0546 / 1246)</name>
    <name type="common">Atopobium parvulum</name>
    <dbReference type="NCBI Taxonomy" id="521095"/>
    <lineage>
        <taxon>Bacteria</taxon>
        <taxon>Bacillati</taxon>
        <taxon>Actinomycetota</taxon>
        <taxon>Coriobacteriia</taxon>
        <taxon>Coriobacteriales</taxon>
        <taxon>Atopobiaceae</taxon>
        <taxon>Lancefieldella</taxon>
    </lineage>
</organism>
<protein>
    <submittedName>
        <fullName evidence="4">Glutamate synthase (NADPH), homotetrameric</fullName>
    </submittedName>
</protein>
<dbReference type="Gene3D" id="1.10.1060.10">
    <property type="entry name" value="Alpha-helical ferredoxin"/>
    <property type="match status" value="1"/>
</dbReference>
<gene>
    <name evidence="4" type="ordered locus">Apar_0337</name>
</gene>
<dbReference type="AlphaFoldDB" id="C8W9I0"/>
<evidence type="ECO:0000313" key="4">
    <source>
        <dbReference type="EMBL" id="ACV50768.1"/>
    </source>
</evidence>
<feature type="region of interest" description="Disordered" evidence="1">
    <location>
        <begin position="1"/>
        <end position="28"/>
    </location>
</feature>
<dbReference type="InterPro" id="IPR023753">
    <property type="entry name" value="FAD/NAD-binding_dom"/>
</dbReference>
<dbReference type="InterPro" id="IPR009051">
    <property type="entry name" value="Helical_ferredxn"/>
</dbReference>
<dbReference type="GO" id="GO:0051536">
    <property type="term" value="F:iron-sulfur cluster binding"/>
    <property type="evidence" value="ECO:0007669"/>
    <property type="project" value="InterPro"/>
</dbReference>
<dbReference type="Proteomes" id="UP000000960">
    <property type="component" value="Chromosome"/>
</dbReference>
<evidence type="ECO:0000313" key="5">
    <source>
        <dbReference type="Proteomes" id="UP000000960"/>
    </source>
</evidence>
<dbReference type="KEGG" id="apv:Apar_0337"/>
<dbReference type="Pfam" id="PF14691">
    <property type="entry name" value="Fer4_20"/>
    <property type="match status" value="1"/>
</dbReference>
<dbReference type="Gene3D" id="3.50.50.60">
    <property type="entry name" value="FAD/NAD(P)-binding domain"/>
    <property type="match status" value="2"/>
</dbReference>
<dbReference type="PANTHER" id="PTHR42783">
    <property type="entry name" value="GLUTAMATE SYNTHASE [NADPH] SMALL CHAIN"/>
    <property type="match status" value="1"/>
</dbReference>
<dbReference type="SUPFAM" id="SSF46548">
    <property type="entry name" value="alpha-helical ferredoxin"/>
    <property type="match status" value="1"/>
</dbReference>
<dbReference type="GO" id="GO:0016491">
    <property type="term" value="F:oxidoreductase activity"/>
    <property type="evidence" value="ECO:0007669"/>
    <property type="project" value="InterPro"/>
</dbReference>
<keyword evidence="5" id="KW-1185">Reference proteome</keyword>
<dbReference type="SUPFAM" id="SSF51971">
    <property type="entry name" value="Nucleotide-binding domain"/>
    <property type="match status" value="1"/>
</dbReference>
<feature type="compositionally biased region" description="Basic and acidic residues" evidence="1">
    <location>
        <begin position="18"/>
        <end position="28"/>
    </location>
</feature>
<sequence length="467" mass="50315">MRMPQVNGRYIPNVKAPRTADNEEPAAERAQDFRPVDKGFTKEMAIAEANRCLDCKNPLCVQGCPVNINIPRFIEAIRAEEFGRGLDIIRESSMLPAVCGRVCPQENQCEGVCIMGKRSEPVAIGQLERFLGDQPELASKPAIAPKNGKKVAVVGSGPSGIACAGELARNGFDVTVFEAFFTGGGVLVYGIPEFRLPKAVVKREIDGLQELGVKFEYNSVVGRITDADELFEQGFDAIYIATGAGLPKLLNIPGENLPNVFFANEYLTRVNLMKANKFPEYDTPTKHGKNVVVFGGGNVAMDAVRTAKRLGAERAIIAYRRTEDEMPARRAELHHAKAEGVEVLPLVSPLEFIAGEDGTVCAVRVQKMELGEPDADGRRRPVPIEGAIEDIPCDVAISAIGTNANPFAKMIGDIKLNKWGYIEADEEGRTSDPRIWAGGDIVTGAATVILAMGAGKIAAASITKHIG</sequence>
<dbReference type="STRING" id="521095.Apar_0337"/>
<dbReference type="InterPro" id="IPR028261">
    <property type="entry name" value="DPD_II"/>
</dbReference>